<sequence>MPNYRGFSKPQFADGQHSVLDWMNWLDSLGALAPFAPRPLESCSMCGGPVGLSYEGDRFAYCAHCRAYTRSIDLLVPAVYSFTNTIESMLHRYKDFGDQYRWLNLPLGSLTSMFVRDHLACIDNHLGGIDVVVKIPSNNRTRGFDHLDLLLNSVEGGATLNLDDEVLTRDHTVTRPRRGELKPEAYDVVDEAVAGRTVLVFDDLWTSGSSAASAAAALKNAGADTVAVMTIGRQLNGANGYENSADLVTEARERDWEGSGCVVCS</sequence>
<dbReference type="InterPro" id="IPR029057">
    <property type="entry name" value="PRTase-like"/>
</dbReference>
<gene>
    <name evidence="1" type="ORF">NQV15_06545</name>
</gene>
<accession>A0ABY5MCN4</accession>
<dbReference type="Proteomes" id="UP001316184">
    <property type="component" value="Chromosome"/>
</dbReference>
<evidence type="ECO:0000313" key="1">
    <source>
        <dbReference type="EMBL" id="UUP14964.1"/>
    </source>
</evidence>
<dbReference type="SUPFAM" id="SSF53271">
    <property type="entry name" value="PRTase-like"/>
    <property type="match status" value="1"/>
</dbReference>
<dbReference type="PANTHER" id="PTHR47505">
    <property type="entry name" value="DNA UTILIZATION PROTEIN YHGH"/>
    <property type="match status" value="1"/>
</dbReference>
<organism evidence="1 2">
    <name type="scientific">Aeromicrobium wangtongii</name>
    <dbReference type="NCBI Taxonomy" id="2969247"/>
    <lineage>
        <taxon>Bacteria</taxon>
        <taxon>Bacillati</taxon>
        <taxon>Actinomycetota</taxon>
        <taxon>Actinomycetes</taxon>
        <taxon>Propionibacteriales</taxon>
        <taxon>Nocardioidaceae</taxon>
        <taxon>Aeromicrobium</taxon>
    </lineage>
</organism>
<dbReference type="RefSeq" id="WP_232398973.1">
    <property type="nucleotide sequence ID" value="NZ_CP102173.1"/>
</dbReference>
<evidence type="ECO:0000313" key="2">
    <source>
        <dbReference type="Proteomes" id="UP001316184"/>
    </source>
</evidence>
<name>A0ABY5MCN4_9ACTN</name>
<dbReference type="InterPro" id="IPR051910">
    <property type="entry name" value="ComF/GntX_DNA_util-trans"/>
</dbReference>
<keyword evidence="2" id="KW-1185">Reference proteome</keyword>
<dbReference type="Gene3D" id="3.40.50.2020">
    <property type="match status" value="1"/>
</dbReference>
<evidence type="ECO:0008006" key="3">
    <source>
        <dbReference type="Google" id="ProtNLM"/>
    </source>
</evidence>
<dbReference type="EMBL" id="CP102173">
    <property type="protein sequence ID" value="UUP14964.1"/>
    <property type="molecule type" value="Genomic_DNA"/>
</dbReference>
<proteinExistence type="predicted"/>
<dbReference type="PANTHER" id="PTHR47505:SF1">
    <property type="entry name" value="DNA UTILIZATION PROTEIN YHGH"/>
    <property type="match status" value="1"/>
</dbReference>
<reference evidence="1 2" key="1">
    <citation type="submission" date="2022-08" db="EMBL/GenBank/DDBJ databases">
        <title>novel species in genus Aeromicrobium.</title>
        <authorList>
            <person name="Ye L."/>
        </authorList>
    </citation>
    <scope>NUCLEOTIDE SEQUENCE [LARGE SCALE GENOMIC DNA]</scope>
    <source>
        <strain evidence="2">zg-Y1379</strain>
    </source>
</reference>
<protein>
    <recommendedName>
        <fullName evidence="3">ComF family protein</fullName>
    </recommendedName>
</protein>